<feature type="compositionally biased region" description="Basic residues" evidence="1">
    <location>
        <begin position="1"/>
        <end position="11"/>
    </location>
</feature>
<feature type="region of interest" description="Disordered" evidence="1">
    <location>
        <begin position="1"/>
        <end position="54"/>
    </location>
</feature>
<accession>A0A4R8RWD3</accession>
<comment type="caution">
    <text evidence="2">The sequence shown here is derived from an EMBL/GenBank/DDBJ whole genome shotgun (WGS) entry which is preliminary data.</text>
</comment>
<proteinExistence type="predicted"/>
<evidence type="ECO:0000256" key="1">
    <source>
        <dbReference type="SAM" id="MobiDB-lite"/>
    </source>
</evidence>
<name>A0A4R8RWD3_COLTR</name>
<gene>
    <name evidence="2" type="ORF">CTRI78_v003111</name>
</gene>
<dbReference type="AlphaFoldDB" id="A0A4R8RWD3"/>
<evidence type="ECO:0000313" key="3">
    <source>
        <dbReference type="Proteomes" id="UP000295703"/>
    </source>
</evidence>
<protein>
    <submittedName>
        <fullName evidence="2">Uncharacterized protein</fullName>
    </submittedName>
</protein>
<dbReference type="EMBL" id="RYZW01000018">
    <property type="protein sequence ID" value="TDZ67248.1"/>
    <property type="molecule type" value="Genomic_DNA"/>
</dbReference>
<organism evidence="2 3">
    <name type="scientific">Colletotrichum trifolii</name>
    <dbReference type="NCBI Taxonomy" id="5466"/>
    <lineage>
        <taxon>Eukaryota</taxon>
        <taxon>Fungi</taxon>
        <taxon>Dikarya</taxon>
        <taxon>Ascomycota</taxon>
        <taxon>Pezizomycotina</taxon>
        <taxon>Sordariomycetes</taxon>
        <taxon>Hypocreomycetidae</taxon>
        <taxon>Glomerellales</taxon>
        <taxon>Glomerellaceae</taxon>
        <taxon>Colletotrichum</taxon>
        <taxon>Colletotrichum orbiculare species complex</taxon>
    </lineage>
</organism>
<dbReference type="Proteomes" id="UP000295703">
    <property type="component" value="Unassembled WGS sequence"/>
</dbReference>
<evidence type="ECO:0000313" key="2">
    <source>
        <dbReference type="EMBL" id="TDZ67248.1"/>
    </source>
</evidence>
<sequence>MRRHRHPRRQTQRNLPSRLQRRRSWSGVRLVTRMRGGRQPARRIRRAHRQPRTR</sequence>
<feature type="compositionally biased region" description="Basic residues" evidence="1">
    <location>
        <begin position="40"/>
        <end position="54"/>
    </location>
</feature>
<keyword evidence="3" id="KW-1185">Reference proteome</keyword>
<reference evidence="2 3" key="1">
    <citation type="submission" date="2018-12" db="EMBL/GenBank/DDBJ databases">
        <title>Genome sequence and assembly of Colletotrichum trifolii.</title>
        <authorList>
            <person name="Gan P."/>
            <person name="Shirasu K."/>
        </authorList>
    </citation>
    <scope>NUCLEOTIDE SEQUENCE [LARGE SCALE GENOMIC DNA]</scope>
    <source>
        <strain evidence="2 3">543-2</strain>
    </source>
</reference>